<dbReference type="EMBL" id="CP035492">
    <property type="protein sequence ID" value="QAY66326.1"/>
    <property type="molecule type" value="Genomic_DNA"/>
</dbReference>
<sequence length="267" mass="30252">MLRNLKWILVFALTVVLLAGCGSSGGDGDKVTITYWQYSYPSKITAIKKLIEDFEAQNPNIKVVAQDFPYDQYNQKVAAAVNAKKGPEILNLYYGWIPQYVQQGYLQPIPQDLMSTKDIDNYYIPMVRDSKLDGQYYAIPTAVRSLALFYNKDLFRKAGLDPEAPPKTWDELIKDAQKMTVYDNGTLTQEGFAPDVSGQGFHVFEEILLRQWGLPLTARITGKYSGMLRLPVWKLLNIGSICLTRSKLVIRTSIRGMRLPSRLAKRA</sequence>
<dbReference type="PANTHER" id="PTHR43649">
    <property type="entry name" value="ARABINOSE-BINDING PROTEIN-RELATED"/>
    <property type="match status" value="1"/>
</dbReference>
<evidence type="ECO:0000313" key="2">
    <source>
        <dbReference type="EMBL" id="QAY66326.1"/>
    </source>
</evidence>
<keyword evidence="3" id="KW-1185">Reference proteome</keyword>
<accession>A0A4P6EUI3</accession>
<dbReference type="KEGG" id="pprt:ET464_07830"/>
<gene>
    <name evidence="2" type="ORF">ET464_07830</name>
</gene>
<dbReference type="PROSITE" id="PS51257">
    <property type="entry name" value="PROKAR_LIPOPROTEIN"/>
    <property type="match status" value="1"/>
</dbReference>
<name>A0A4P6EUI3_9BACL</name>
<dbReference type="SUPFAM" id="SSF53850">
    <property type="entry name" value="Periplasmic binding protein-like II"/>
    <property type="match status" value="1"/>
</dbReference>
<feature type="chain" id="PRO_5039078250" evidence="1">
    <location>
        <begin position="20"/>
        <end position="267"/>
    </location>
</feature>
<organism evidence="2 3">
    <name type="scientific">Paenibacillus protaetiae</name>
    <dbReference type="NCBI Taxonomy" id="2509456"/>
    <lineage>
        <taxon>Bacteria</taxon>
        <taxon>Bacillati</taxon>
        <taxon>Bacillota</taxon>
        <taxon>Bacilli</taxon>
        <taxon>Bacillales</taxon>
        <taxon>Paenibacillaceae</taxon>
        <taxon>Paenibacillus</taxon>
    </lineage>
</organism>
<dbReference type="Gene3D" id="3.40.190.10">
    <property type="entry name" value="Periplasmic binding protein-like II"/>
    <property type="match status" value="1"/>
</dbReference>
<evidence type="ECO:0000313" key="3">
    <source>
        <dbReference type="Proteomes" id="UP000293568"/>
    </source>
</evidence>
<dbReference type="InterPro" id="IPR050490">
    <property type="entry name" value="Bact_solute-bd_prot1"/>
</dbReference>
<dbReference type="AlphaFoldDB" id="A0A4P6EUI3"/>
<dbReference type="Proteomes" id="UP000293568">
    <property type="component" value="Chromosome"/>
</dbReference>
<evidence type="ECO:0000256" key="1">
    <source>
        <dbReference type="SAM" id="SignalP"/>
    </source>
</evidence>
<feature type="signal peptide" evidence="1">
    <location>
        <begin position="1"/>
        <end position="19"/>
    </location>
</feature>
<dbReference type="OrthoDB" id="9769685at2"/>
<dbReference type="InterPro" id="IPR006059">
    <property type="entry name" value="SBP"/>
</dbReference>
<dbReference type="PANTHER" id="PTHR43649:SF12">
    <property type="entry name" value="DIACETYLCHITOBIOSE BINDING PROTEIN DASA"/>
    <property type="match status" value="1"/>
</dbReference>
<reference evidence="2 3" key="1">
    <citation type="submission" date="2019-01" db="EMBL/GenBank/DDBJ databases">
        <title>Genome sequencing of strain FW100M-2.</title>
        <authorList>
            <person name="Heo J."/>
            <person name="Kim S.-J."/>
            <person name="Kim J.-S."/>
            <person name="Hong S.-B."/>
            <person name="Kwon S.-W."/>
        </authorList>
    </citation>
    <scope>NUCLEOTIDE SEQUENCE [LARGE SCALE GENOMIC DNA]</scope>
    <source>
        <strain evidence="2 3">FW100M-2</strain>
    </source>
</reference>
<proteinExistence type="predicted"/>
<keyword evidence="1" id="KW-0732">Signal</keyword>
<protein>
    <submittedName>
        <fullName evidence="2">Extracellular solute-binding protein</fullName>
    </submittedName>
</protein>
<dbReference type="Pfam" id="PF01547">
    <property type="entry name" value="SBP_bac_1"/>
    <property type="match status" value="1"/>
</dbReference>